<comment type="catalytic activity">
    <reaction evidence="3">
        <text>3',5'-cyclic UMP + H2O = UMP + H(+)</text>
        <dbReference type="Rhea" id="RHEA:70575"/>
        <dbReference type="ChEBI" id="CHEBI:15377"/>
        <dbReference type="ChEBI" id="CHEBI:15378"/>
        <dbReference type="ChEBI" id="CHEBI:57865"/>
        <dbReference type="ChEBI" id="CHEBI:184387"/>
    </reaction>
    <physiologicalReaction direction="left-to-right" evidence="3">
        <dbReference type="Rhea" id="RHEA:70576"/>
    </physiologicalReaction>
</comment>
<dbReference type="PANTHER" id="PTHR42951">
    <property type="entry name" value="METALLO-BETA-LACTAMASE DOMAIN-CONTAINING"/>
    <property type="match status" value="1"/>
</dbReference>
<keyword evidence="6" id="KW-1185">Reference proteome</keyword>
<evidence type="ECO:0000313" key="6">
    <source>
        <dbReference type="Proteomes" id="UP000053380"/>
    </source>
</evidence>
<dbReference type="InterPro" id="IPR001279">
    <property type="entry name" value="Metallo-B-lactamas"/>
</dbReference>
<protein>
    <submittedName>
        <fullName evidence="5">Zn-dependent hydrolase, glyoxylase</fullName>
    </submittedName>
</protein>
<comment type="caution">
    <text evidence="5">The sequence shown here is derived from an EMBL/GenBank/DDBJ whole genome shotgun (WGS) entry which is preliminary data.</text>
</comment>
<dbReference type="InterPro" id="IPR036866">
    <property type="entry name" value="RibonucZ/Hydroxyglut_hydro"/>
</dbReference>
<comment type="function">
    <text evidence="2">Counteracts the endogenous Pycsar antiviral defense system. Phosphodiesterase that enables metal-dependent hydrolysis of host cyclic nucleotide Pycsar defense signals such as cCMP and cUMP.</text>
</comment>
<comment type="catalytic activity">
    <reaction evidence="1">
        <text>3',5'-cyclic CMP + H2O = CMP + H(+)</text>
        <dbReference type="Rhea" id="RHEA:72675"/>
        <dbReference type="ChEBI" id="CHEBI:15377"/>
        <dbReference type="ChEBI" id="CHEBI:15378"/>
        <dbReference type="ChEBI" id="CHEBI:58003"/>
        <dbReference type="ChEBI" id="CHEBI:60377"/>
    </reaction>
    <physiologicalReaction direction="left-to-right" evidence="1">
        <dbReference type="Rhea" id="RHEA:72676"/>
    </physiologicalReaction>
</comment>
<dbReference type="CDD" id="cd07721">
    <property type="entry name" value="yflN-like_MBL-fold"/>
    <property type="match status" value="1"/>
</dbReference>
<gene>
    <name evidence="5" type="ORF">SacsacDRAFT_0186</name>
</gene>
<dbReference type="Pfam" id="PF00753">
    <property type="entry name" value="Lactamase_B"/>
    <property type="match status" value="1"/>
</dbReference>
<accession>A0A011AMM0</accession>
<dbReference type="InterPro" id="IPR050855">
    <property type="entry name" value="NDM-1-like"/>
</dbReference>
<dbReference type="AlphaFoldDB" id="A0A011AMM0"/>
<name>A0A011AMM0_9BACL</name>
<dbReference type="SUPFAM" id="SSF56281">
    <property type="entry name" value="Metallo-hydrolase/oxidoreductase"/>
    <property type="match status" value="1"/>
</dbReference>
<proteinExistence type="predicted"/>
<evidence type="ECO:0000313" key="5">
    <source>
        <dbReference type="EMBL" id="EXG83221.1"/>
    </source>
</evidence>
<dbReference type="PATRIC" id="fig|915437.3.peg.191"/>
<dbReference type="PANTHER" id="PTHR42951:SF17">
    <property type="entry name" value="METALLO-BETA-LACTAMASE DOMAIN-CONTAINING PROTEIN"/>
    <property type="match status" value="1"/>
</dbReference>
<dbReference type="Proteomes" id="UP000053380">
    <property type="component" value="Unassembled WGS sequence"/>
</dbReference>
<evidence type="ECO:0000256" key="3">
    <source>
        <dbReference type="ARBA" id="ARBA00048505"/>
    </source>
</evidence>
<dbReference type="Gene3D" id="3.60.15.10">
    <property type="entry name" value="Ribonuclease Z/Hydroxyacylglutathione hydrolase-like"/>
    <property type="match status" value="1"/>
</dbReference>
<dbReference type="RefSeq" id="WP_037282536.1">
    <property type="nucleotide sequence ID" value="NZ_KK073875.1"/>
</dbReference>
<evidence type="ECO:0000259" key="4">
    <source>
        <dbReference type="SMART" id="SM00849"/>
    </source>
</evidence>
<dbReference type="EMBL" id="JFBU01000001">
    <property type="protein sequence ID" value="EXG83221.1"/>
    <property type="molecule type" value="Genomic_DNA"/>
</dbReference>
<feature type="domain" description="Metallo-beta-lactamase" evidence="4">
    <location>
        <begin position="20"/>
        <end position="203"/>
    </location>
</feature>
<dbReference type="OrthoDB" id="9802248at2"/>
<evidence type="ECO:0000256" key="1">
    <source>
        <dbReference type="ARBA" id="ARBA00034221"/>
    </source>
</evidence>
<organism evidence="5 6">
    <name type="scientific">Saccharibacillus sacchari DSM 19268</name>
    <dbReference type="NCBI Taxonomy" id="915437"/>
    <lineage>
        <taxon>Bacteria</taxon>
        <taxon>Bacillati</taxon>
        <taxon>Bacillota</taxon>
        <taxon>Bacilli</taxon>
        <taxon>Bacillales</taxon>
        <taxon>Paenibacillaceae</taxon>
        <taxon>Saccharibacillus</taxon>
    </lineage>
</organism>
<reference evidence="5 6" key="1">
    <citation type="submission" date="2013-07" db="EMBL/GenBank/DDBJ databases">
        <authorList>
            <consortium name="DOE Joint Genome Institute"/>
            <person name="Anderson I."/>
            <person name="Huntemann M."/>
            <person name="Han J."/>
            <person name="Chen A."/>
            <person name="Kyrpides N."/>
            <person name="Mavromatis K."/>
            <person name="Markowitz V."/>
            <person name="Palaniappan K."/>
            <person name="Ivanova N."/>
            <person name="Schaumberg A."/>
            <person name="Pati A."/>
            <person name="Liolios K."/>
            <person name="Nordberg H.P."/>
            <person name="Cantor M.N."/>
            <person name="Hua S.X."/>
            <person name="Woyke T."/>
        </authorList>
    </citation>
    <scope>NUCLEOTIDE SEQUENCE [LARGE SCALE GENOMIC DNA]</scope>
    <source>
        <strain evidence="5 6">DSM 19268</strain>
    </source>
</reference>
<evidence type="ECO:0000256" key="2">
    <source>
        <dbReference type="ARBA" id="ARBA00034301"/>
    </source>
</evidence>
<sequence>MGVKSITESIRSVGVWVGLPIQVWIVAEQDGVTLVDTGMSFMTKGILKAIERMDAGPLKQILLTHGHSDHVGGLQNILRVHDVPVYMHATEIPYAEGEKAYPGKDKAHVHVEKGILQPLPFVQGKSKELAAHGSLTPYWTPGHSPGHVVYFHQGENVLLAGDLFNGKRGKLIQPRFTPDPELAMRSAFAIVRELDPERIEVCHGSTVYRPAGKLDDMEAEILRARELEAKLKARKDAKAKAR</sequence>
<dbReference type="HOGENOM" id="CLU_030571_2_4_9"/>
<dbReference type="GO" id="GO:0016787">
    <property type="term" value="F:hydrolase activity"/>
    <property type="evidence" value="ECO:0007669"/>
    <property type="project" value="UniProtKB-KW"/>
</dbReference>
<keyword evidence="5" id="KW-0378">Hydrolase</keyword>
<dbReference type="SMART" id="SM00849">
    <property type="entry name" value="Lactamase_B"/>
    <property type="match status" value="1"/>
</dbReference>